<keyword evidence="8" id="KW-1278">Translocase</keyword>
<dbReference type="NCBIfam" id="TIGR02866">
    <property type="entry name" value="CoxB"/>
    <property type="match status" value="1"/>
</dbReference>
<keyword evidence="4" id="KW-0813">Transport</keyword>
<evidence type="ECO:0000256" key="7">
    <source>
        <dbReference type="ARBA" id="ARBA00022723"/>
    </source>
</evidence>
<keyword evidence="10 17" id="KW-1133">Transmembrane helix</keyword>
<reference evidence="20" key="1">
    <citation type="submission" date="2016-10" db="EMBL/GenBank/DDBJ databases">
        <authorList>
            <person name="Varghese N."/>
            <person name="Submissions S."/>
        </authorList>
    </citation>
    <scope>NUCLEOTIDE SEQUENCE [LARGE SCALE GENOMIC DNA]</scope>
    <source>
        <strain evidence="20">DSM 21743</strain>
    </source>
</reference>
<dbReference type="STRING" id="546874.SAMN04488544_2593"/>
<evidence type="ECO:0000313" key="20">
    <source>
        <dbReference type="Proteomes" id="UP000198825"/>
    </source>
</evidence>
<feature type="transmembrane region" description="Helical" evidence="17">
    <location>
        <begin position="56"/>
        <end position="81"/>
    </location>
</feature>
<keyword evidence="5" id="KW-0679">Respiratory chain</keyword>
<evidence type="ECO:0000256" key="12">
    <source>
        <dbReference type="ARBA" id="ARBA00023136"/>
    </source>
</evidence>
<evidence type="ECO:0000256" key="15">
    <source>
        <dbReference type="ARBA" id="ARBA00047816"/>
    </source>
</evidence>
<dbReference type="CDD" id="cd13919">
    <property type="entry name" value="CuRO_HCO_II_like_5"/>
    <property type="match status" value="1"/>
</dbReference>
<dbReference type="InterPro" id="IPR002429">
    <property type="entry name" value="CcO_II-like_C"/>
</dbReference>
<evidence type="ECO:0000256" key="13">
    <source>
        <dbReference type="ARBA" id="ARBA00024688"/>
    </source>
</evidence>
<keyword evidence="12 17" id="KW-0472">Membrane</keyword>
<evidence type="ECO:0000313" key="19">
    <source>
        <dbReference type="EMBL" id="SDU95918.1"/>
    </source>
</evidence>
<accession>A0A1H2MSH0</accession>
<evidence type="ECO:0000256" key="9">
    <source>
        <dbReference type="ARBA" id="ARBA00022982"/>
    </source>
</evidence>
<dbReference type="GO" id="GO:0016020">
    <property type="term" value="C:membrane"/>
    <property type="evidence" value="ECO:0007669"/>
    <property type="project" value="UniProtKB-SubCell"/>
</dbReference>
<feature type="domain" description="Cytochrome oxidase subunit II copper A binding" evidence="18">
    <location>
        <begin position="131"/>
        <end position="256"/>
    </location>
</feature>
<dbReference type="GO" id="GO:0004129">
    <property type="term" value="F:cytochrome-c oxidase activity"/>
    <property type="evidence" value="ECO:0007669"/>
    <property type="project" value="UniProtKB-EC"/>
</dbReference>
<evidence type="ECO:0000256" key="1">
    <source>
        <dbReference type="ARBA" id="ARBA00004141"/>
    </source>
</evidence>
<proteinExistence type="inferred from homology"/>
<dbReference type="SUPFAM" id="SSF81464">
    <property type="entry name" value="Cytochrome c oxidase subunit II-like, transmembrane region"/>
    <property type="match status" value="1"/>
</dbReference>
<comment type="catalytic activity">
    <reaction evidence="15">
        <text>4 Fe(II)-[cytochrome c] + O2 + 8 H(+)(in) = 4 Fe(III)-[cytochrome c] + 2 H2O + 4 H(+)(out)</text>
        <dbReference type="Rhea" id="RHEA:11436"/>
        <dbReference type="Rhea" id="RHEA-COMP:10350"/>
        <dbReference type="Rhea" id="RHEA-COMP:14399"/>
        <dbReference type="ChEBI" id="CHEBI:15377"/>
        <dbReference type="ChEBI" id="CHEBI:15378"/>
        <dbReference type="ChEBI" id="CHEBI:15379"/>
        <dbReference type="ChEBI" id="CHEBI:29033"/>
        <dbReference type="ChEBI" id="CHEBI:29034"/>
        <dbReference type="EC" id="7.1.1.9"/>
    </reaction>
</comment>
<dbReference type="GO" id="GO:0005507">
    <property type="term" value="F:copper ion binding"/>
    <property type="evidence" value="ECO:0007669"/>
    <property type="project" value="InterPro"/>
</dbReference>
<evidence type="ECO:0000256" key="14">
    <source>
        <dbReference type="ARBA" id="ARBA00031399"/>
    </source>
</evidence>
<dbReference type="AlphaFoldDB" id="A0A1H2MSH0"/>
<dbReference type="InterPro" id="IPR036257">
    <property type="entry name" value="Cyt_c_oxidase_su2_TM_sf"/>
</dbReference>
<dbReference type="Gene3D" id="2.60.40.420">
    <property type="entry name" value="Cupredoxins - blue copper proteins"/>
    <property type="match status" value="1"/>
</dbReference>
<comment type="function">
    <text evidence="13">Subunits I and II form the functional core of the enzyme complex. Electrons originating in cytochrome c are transferred via heme a and Cu(A) to the binuclear center formed by heme a3 and Cu(B).</text>
</comment>
<dbReference type="InterPro" id="IPR045187">
    <property type="entry name" value="CcO_II"/>
</dbReference>
<dbReference type="PROSITE" id="PS51257">
    <property type="entry name" value="PROKAR_LIPOPROTEIN"/>
    <property type="match status" value="1"/>
</dbReference>
<dbReference type="InterPro" id="IPR008972">
    <property type="entry name" value="Cupredoxin"/>
</dbReference>
<evidence type="ECO:0000256" key="4">
    <source>
        <dbReference type="ARBA" id="ARBA00022448"/>
    </source>
</evidence>
<dbReference type="PANTHER" id="PTHR22888:SF9">
    <property type="entry name" value="CYTOCHROME C OXIDASE SUBUNIT 2"/>
    <property type="match status" value="1"/>
</dbReference>
<keyword evidence="6 17" id="KW-0812">Transmembrane</keyword>
<evidence type="ECO:0000256" key="17">
    <source>
        <dbReference type="SAM" id="Phobius"/>
    </source>
</evidence>
<keyword evidence="11" id="KW-0186">Copper</keyword>
<dbReference type="Pfam" id="PF00116">
    <property type="entry name" value="COX2"/>
    <property type="match status" value="1"/>
</dbReference>
<keyword evidence="20" id="KW-1185">Reference proteome</keyword>
<gene>
    <name evidence="19" type="ORF">SAMN04488544_2593</name>
</gene>
<dbReference type="SUPFAM" id="SSF49503">
    <property type="entry name" value="Cupredoxins"/>
    <property type="match status" value="1"/>
</dbReference>
<evidence type="ECO:0000256" key="10">
    <source>
        <dbReference type="ARBA" id="ARBA00022989"/>
    </source>
</evidence>
<dbReference type="Gene3D" id="1.10.287.90">
    <property type="match status" value="1"/>
</dbReference>
<dbReference type="PROSITE" id="PS00078">
    <property type="entry name" value="COX2"/>
    <property type="match status" value="1"/>
</dbReference>
<evidence type="ECO:0000256" key="8">
    <source>
        <dbReference type="ARBA" id="ARBA00022967"/>
    </source>
</evidence>
<dbReference type="EC" id="7.1.1.9" evidence="3"/>
<dbReference type="EMBL" id="LT629799">
    <property type="protein sequence ID" value="SDU95918.1"/>
    <property type="molecule type" value="Genomic_DNA"/>
</dbReference>
<evidence type="ECO:0000259" key="18">
    <source>
        <dbReference type="PROSITE" id="PS50857"/>
    </source>
</evidence>
<dbReference type="InterPro" id="IPR001505">
    <property type="entry name" value="Copper_CuA"/>
</dbReference>
<dbReference type="PROSITE" id="PS50857">
    <property type="entry name" value="COX2_CUA"/>
    <property type="match status" value="1"/>
</dbReference>
<evidence type="ECO:0000256" key="16">
    <source>
        <dbReference type="SAM" id="MobiDB-lite"/>
    </source>
</evidence>
<feature type="transmembrane region" description="Helical" evidence="17">
    <location>
        <begin position="102"/>
        <end position="120"/>
    </location>
</feature>
<evidence type="ECO:0000256" key="2">
    <source>
        <dbReference type="ARBA" id="ARBA00007866"/>
    </source>
</evidence>
<evidence type="ECO:0000256" key="3">
    <source>
        <dbReference type="ARBA" id="ARBA00012949"/>
    </source>
</evidence>
<evidence type="ECO:0000256" key="5">
    <source>
        <dbReference type="ARBA" id="ARBA00022660"/>
    </source>
</evidence>
<keyword evidence="9" id="KW-0249">Electron transport</keyword>
<sequence>MGVTRQRARRVGLRATLALCGVALTLLAGCSADTVGELKRLGLPVAATDQAPAIGNLWIGTWIAAGSIGIAVWGLIGWAALRYKSNHNEMPRQNRYNLPMEIFYTVAPFVVIGVLFYYTILAQDTVQKNPDPDVTVDVVGQKWSWSFNYESADIASVGTDVWESGTINVRPTLYLPVNKTVRFNLSSPDVNHSFWVPAFYEKMDVIPGRDNHFTVTPNREGVYRGKCAELCGTYHSAMLFEVHIVSQAEYEAHLKTLADRGQTGQVKGAAIPNPVGEPGNTSNPDTSDGAPAGVQGGTR</sequence>
<organism evidence="19 20">
    <name type="scientific">Microlunatus sagamiharensis</name>
    <dbReference type="NCBI Taxonomy" id="546874"/>
    <lineage>
        <taxon>Bacteria</taxon>
        <taxon>Bacillati</taxon>
        <taxon>Actinomycetota</taxon>
        <taxon>Actinomycetes</taxon>
        <taxon>Propionibacteriales</taxon>
        <taxon>Propionibacteriaceae</taxon>
        <taxon>Microlunatus</taxon>
    </lineage>
</organism>
<protein>
    <recommendedName>
        <fullName evidence="3">cytochrome-c oxidase</fullName>
        <ecNumber evidence="3">7.1.1.9</ecNumber>
    </recommendedName>
    <alternativeName>
        <fullName evidence="14">Cytochrome aa3 subunit 2</fullName>
    </alternativeName>
</protein>
<dbReference type="GO" id="GO:0016491">
    <property type="term" value="F:oxidoreductase activity"/>
    <property type="evidence" value="ECO:0007669"/>
    <property type="project" value="InterPro"/>
</dbReference>
<dbReference type="PANTHER" id="PTHR22888">
    <property type="entry name" value="CYTOCHROME C OXIDASE, SUBUNIT II"/>
    <property type="match status" value="1"/>
</dbReference>
<dbReference type="PRINTS" id="PR01166">
    <property type="entry name" value="CYCOXIDASEII"/>
</dbReference>
<dbReference type="InterPro" id="IPR014222">
    <property type="entry name" value="Cyt_c_oxidase_su2"/>
</dbReference>
<keyword evidence="7" id="KW-0479">Metal-binding</keyword>
<evidence type="ECO:0000256" key="6">
    <source>
        <dbReference type="ARBA" id="ARBA00022692"/>
    </source>
</evidence>
<name>A0A1H2MSH0_9ACTN</name>
<comment type="similarity">
    <text evidence="2">Belongs to the cytochrome c oxidase subunit 2 family.</text>
</comment>
<dbReference type="Proteomes" id="UP000198825">
    <property type="component" value="Chromosome I"/>
</dbReference>
<dbReference type="GO" id="GO:0042773">
    <property type="term" value="P:ATP synthesis coupled electron transport"/>
    <property type="evidence" value="ECO:0007669"/>
    <property type="project" value="TreeGrafter"/>
</dbReference>
<comment type="subcellular location">
    <subcellularLocation>
        <location evidence="1">Membrane</location>
        <topology evidence="1">Multi-pass membrane protein</topology>
    </subcellularLocation>
</comment>
<evidence type="ECO:0000256" key="11">
    <source>
        <dbReference type="ARBA" id="ARBA00023008"/>
    </source>
</evidence>
<feature type="region of interest" description="Disordered" evidence="16">
    <location>
        <begin position="261"/>
        <end position="299"/>
    </location>
</feature>